<proteinExistence type="predicted"/>
<keyword evidence="2" id="KW-1185">Reference proteome</keyword>
<protein>
    <submittedName>
        <fullName evidence="1">Uncharacterized protein</fullName>
    </submittedName>
</protein>
<reference evidence="1 2" key="1">
    <citation type="journal article" date="2019" name="Int. J. Syst. Evol. Microbiol.">
        <title>The Global Catalogue of Microorganisms (GCM) 10K type strain sequencing project: providing services to taxonomists for standard genome sequencing and annotation.</title>
        <authorList>
            <consortium name="The Broad Institute Genomics Platform"/>
            <consortium name="The Broad Institute Genome Sequencing Center for Infectious Disease"/>
            <person name="Wu L."/>
            <person name="Ma J."/>
        </authorList>
    </citation>
    <scope>NUCLEOTIDE SEQUENCE [LARGE SCALE GENOMIC DNA]</scope>
    <source>
        <strain evidence="1 2">JCM 13595</strain>
    </source>
</reference>
<dbReference type="Proteomes" id="UP001501461">
    <property type="component" value="Unassembled WGS sequence"/>
</dbReference>
<gene>
    <name evidence="1" type="ORF">GCM10009720_09750</name>
</gene>
<dbReference type="EMBL" id="BAAAMN010000015">
    <property type="protein sequence ID" value="GAA2031549.1"/>
    <property type="molecule type" value="Genomic_DNA"/>
</dbReference>
<organism evidence="1 2">
    <name type="scientific">Yaniella flava</name>
    <dbReference type="NCBI Taxonomy" id="287930"/>
    <lineage>
        <taxon>Bacteria</taxon>
        <taxon>Bacillati</taxon>
        <taxon>Actinomycetota</taxon>
        <taxon>Actinomycetes</taxon>
        <taxon>Micrococcales</taxon>
        <taxon>Micrococcaceae</taxon>
        <taxon>Yaniella</taxon>
    </lineage>
</organism>
<evidence type="ECO:0000313" key="1">
    <source>
        <dbReference type="EMBL" id="GAA2031549.1"/>
    </source>
</evidence>
<name>A0ABN2UF72_9MICC</name>
<sequence length="69" mass="7055">MKTSCTHVGLGDKAVIGDSNIALVVDNASQDSLQLSPTSPGTFFGVDVSGNEGSPERGNSACEYCFQSG</sequence>
<accession>A0ABN2UF72</accession>
<evidence type="ECO:0000313" key="2">
    <source>
        <dbReference type="Proteomes" id="UP001501461"/>
    </source>
</evidence>
<comment type="caution">
    <text evidence="1">The sequence shown here is derived from an EMBL/GenBank/DDBJ whole genome shotgun (WGS) entry which is preliminary data.</text>
</comment>